<dbReference type="AlphaFoldDB" id="A0A382JKP8"/>
<reference evidence="2" key="1">
    <citation type="submission" date="2018-05" db="EMBL/GenBank/DDBJ databases">
        <authorList>
            <person name="Lanie J.A."/>
            <person name="Ng W.-L."/>
            <person name="Kazmierczak K.M."/>
            <person name="Andrzejewski T.M."/>
            <person name="Davidsen T.M."/>
            <person name="Wayne K.J."/>
            <person name="Tettelin H."/>
            <person name="Glass J.I."/>
            <person name="Rusch D."/>
            <person name="Podicherti R."/>
            <person name="Tsui H.-C.T."/>
            <person name="Winkler M.E."/>
        </authorList>
    </citation>
    <scope>NUCLEOTIDE SEQUENCE</scope>
</reference>
<sequence length="167" mass="18141">MPAHYIMIGGFLGSGKSTSILKFAQTLDAEGLKVGLITNDQGARLVDTAVVNANGFPVEEIAGGCFCCRFNSLRDAADKLTADVRPDVFLAEPVGSCTDLVATVSYPLRRMYGDQYRVAPLSVLVDPVRALRILGVEEGSKFTEKVVYVYRKQLEEADYIVVNKADS</sequence>
<dbReference type="InterPro" id="IPR003495">
    <property type="entry name" value="CobW/HypB/UreG_nucleotide-bd"/>
</dbReference>
<dbReference type="PANTHER" id="PTHR13748:SF62">
    <property type="entry name" value="COBW DOMAIN-CONTAINING PROTEIN"/>
    <property type="match status" value="1"/>
</dbReference>
<organism evidence="2">
    <name type="scientific">marine metagenome</name>
    <dbReference type="NCBI Taxonomy" id="408172"/>
    <lineage>
        <taxon>unclassified sequences</taxon>
        <taxon>metagenomes</taxon>
        <taxon>ecological metagenomes</taxon>
    </lineage>
</organism>
<name>A0A382JKP8_9ZZZZ</name>
<protein>
    <recommendedName>
        <fullName evidence="1">CobW/HypB/UreG nucleotide-binding domain-containing protein</fullName>
    </recommendedName>
</protein>
<dbReference type="Pfam" id="PF02492">
    <property type="entry name" value="cobW"/>
    <property type="match status" value="1"/>
</dbReference>
<dbReference type="GO" id="GO:0005737">
    <property type="term" value="C:cytoplasm"/>
    <property type="evidence" value="ECO:0007669"/>
    <property type="project" value="TreeGrafter"/>
</dbReference>
<accession>A0A382JKP8</accession>
<gene>
    <name evidence="2" type="ORF">METZ01_LOCUS265564</name>
</gene>
<evidence type="ECO:0000313" key="2">
    <source>
        <dbReference type="EMBL" id="SVC12710.1"/>
    </source>
</evidence>
<dbReference type="InterPro" id="IPR027417">
    <property type="entry name" value="P-loop_NTPase"/>
</dbReference>
<dbReference type="SUPFAM" id="SSF52540">
    <property type="entry name" value="P-loop containing nucleoside triphosphate hydrolases"/>
    <property type="match status" value="1"/>
</dbReference>
<dbReference type="Gene3D" id="3.40.50.300">
    <property type="entry name" value="P-loop containing nucleotide triphosphate hydrolases"/>
    <property type="match status" value="1"/>
</dbReference>
<dbReference type="PANTHER" id="PTHR13748">
    <property type="entry name" value="COBW-RELATED"/>
    <property type="match status" value="1"/>
</dbReference>
<evidence type="ECO:0000259" key="1">
    <source>
        <dbReference type="Pfam" id="PF02492"/>
    </source>
</evidence>
<dbReference type="EMBL" id="UINC01074979">
    <property type="protein sequence ID" value="SVC12710.1"/>
    <property type="molecule type" value="Genomic_DNA"/>
</dbReference>
<feature type="domain" description="CobW/HypB/UreG nucleotide-binding" evidence="1">
    <location>
        <begin position="6"/>
        <end position="166"/>
    </location>
</feature>
<proteinExistence type="predicted"/>
<feature type="non-terminal residue" evidence="2">
    <location>
        <position position="167"/>
    </location>
</feature>
<dbReference type="InterPro" id="IPR051316">
    <property type="entry name" value="Zinc-reg_GTPase_activator"/>
</dbReference>